<proteinExistence type="predicted"/>
<dbReference type="KEGG" id="cnc:CNE_2c17210"/>
<feature type="chain" id="PRO_5003371843" evidence="1">
    <location>
        <begin position="17"/>
        <end position="41"/>
    </location>
</feature>
<sequence>MRRLLILAAMTLSALASELGGAGYRCAWSGMPRTMRPEKRA</sequence>
<evidence type="ECO:0000313" key="3">
    <source>
        <dbReference type="Proteomes" id="UP000006798"/>
    </source>
</evidence>
<accession>F8GQC0</accession>
<dbReference type="RefSeq" id="WP_013953364.1">
    <property type="nucleotide sequence ID" value="NC_015723.1"/>
</dbReference>
<organism evidence="2 3">
    <name type="scientific">Cupriavidus necator (strain ATCC 43291 / DSM 13513 / CCUG 52238 / LMG 8453 / N-1)</name>
    <name type="common">Ralstonia eutropha</name>
    <dbReference type="NCBI Taxonomy" id="1042878"/>
    <lineage>
        <taxon>Bacteria</taxon>
        <taxon>Pseudomonadati</taxon>
        <taxon>Pseudomonadota</taxon>
        <taxon>Betaproteobacteria</taxon>
        <taxon>Burkholderiales</taxon>
        <taxon>Burkholderiaceae</taxon>
        <taxon>Cupriavidus</taxon>
    </lineage>
</organism>
<dbReference type="EMBL" id="CP002878">
    <property type="protein sequence ID" value="AEI80677.1"/>
    <property type="molecule type" value="Genomic_DNA"/>
</dbReference>
<reference evidence="2 3" key="1">
    <citation type="journal article" date="2011" name="J. Bacteriol.">
        <title>Complete genome sequence of the type strain Cupriavidus necator N-1.</title>
        <authorList>
            <person name="Poehlein A."/>
            <person name="Kusian B."/>
            <person name="Friedrich B."/>
            <person name="Daniel R."/>
            <person name="Bowien B."/>
        </authorList>
    </citation>
    <scope>NUCLEOTIDE SEQUENCE [LARGE SCALE GENOMIC DNA]</scope>
    <source>
        <strain evidence="3">ATCC 43291 / DSM 13513 / CCUG 52238 / LMG 8453 / N-1</strain>
    </source>
</reference>
<keyword evidence="1" id="KW-0732">Signal</keyword>
<dbReference type="HOGENOM" id="CLU_3268844_0_0_4"/>
<protein>
    <submittedName>
        <fullName evidence="2">Uncharacterized protein</fullName>
    </submittedName>
</protein>
<name>F8GQC0_CUPNN</name>
<dbReference type="AlphaFoldDB" id="F8GQC0"/>
<evidence type="ECO:0000313" key="2">
    <source>
        <dbReference type="EMBL" id="AEI80677.1"/>
    </source>
</evidence>
<dbReference type="GeneID" id="34306415"/>
<feature type="signal peptide" evidence="1">
    <location>
        <begin position="1"/>
        <end position="16"/>
    </location>
</feature>
<dbReference type="Proteomes" id="UP000006798">
    <property type="component" value="Chromosome 2"/>
</dbReference>
<evidence type="ECO:0000256" key="1">
    <source>
        <dbReference type="SAM" id="SignalP"/>
    </source>
</evidence>
<gene>
    <name evidence="2" type="ordered locus">CNE_2c17210</name>
</gene>